<proteinExistence type="inferred from homology"/>
<dbReference type="GO" id="GO:0008146">
    <property type="term" value="F:sulfotransferase activity"/>
    <property type="evidence" value="ECO:0007669"/>
    <property type="project" value="InterPro"/>
</dbReference>
<dbReference type="AlphaFoldDB" id="A0A8S1IW49"/>
<dbReference type="Pfam" id="PF00685">
    <property type="entry name" value="Sulfotransfer_1"/>
    <property type="match status" value="1"/>
</dbReference>
<feature type="domain" description="Sulfotransferase" evidence="4">
    <location>
        <begin position="91"/>
        <end position="404"/>
    </location>
</feature>
<dbReference type="Gene3D" id="3.40.50.300">
    <property type="entry name" value="P-loop containing nucleotide triphosphate hydrolases"/>
    <property type="match status" value="1"/>
</dbReference>
<evidence type="ECO:0000256" key="3">
    <source>
        <dbReference type="RuleBase" id="RU361155"/>
    </source>
</evidence>
<comment type="similarity">
    <text evidence="3">Belongs to the sulfotransferase 1 family.</text>
</comment>
<dbReference type="EC" id="2.8.2.-" evidence="3"/>
<dbReference type="Proteomes" id="UP000708148">
    <property type="component" value="Unassembled WGS sequence"/>
</dbReference>
<accession>A0A8S1IW49</accession>
<gene>
    <name evidence="5" type="ORF">OSTQU699_LOCUS4527</name>
</gene>
<keyword evidence="2" id="KW-0325">Glycoprotein</keyword>
<evidence type="ECO:0000256" key="2">
    <source>
        <dbReference type="ARBA" id="ARBA00023180"/>
    </source>
</evidence>
<organism evidence="5 6">
    <name type="scientific">Ostreobium quekettii</name>
    <dbReference type="NCBI Taxonomy" id="121088"/>
    <lineage>
        <taxon>Eukaryota</taxon>
        <taxon>Viridiplantae</taxon>
        <taxon>Chlorophyta</taxon>
        <taxon>core chlorophytes</taxon>
        <taxon>Ulvophyceae</taxon>
        <taxon>TCBD clade</taxon>
        <taxon>Bryopsidales</taxon>
        <taxon>Ostreobineae</taxon>
        <taxon>Ostreobiaceae</taxon>
        <taxon>Ostreobium</taxon>
    </lineage>
</organism>
<keyword evidence="1 3" id="KW-0808">Transferase</keyword>
<dbReference type="PANTHER" id="PTHR10605:SF56">
    <property type="entry name" value="BIFUNCTIONAL HEPARAN SULFATE N-DEACETYLASE_N-SULFOTRANSFERASE"/>
    <property type="match status" value="1"/>
</dbReference>
<protein>
    <recommendedName>
        <fullName evidence="3">Sulfotransferase</fullName>
        <ecNumber evidence="3">2.8.2.-</ecNumber>
    </recommendedName>
</protein>
<dbReference type="InterPro" id="IPR037359">
    <property type="entry name" value="NST/OST"/>
</dbReference>
<evidence type="ECO:0000313" key="6">
    <source>
        <dbReference type="Proteomes" id="UP000708148"/>
    </source>
</evidence>
<evidence type="ECO:0000256" key="1">
    <source>
        <dbReference type="ARBA" id="ARBA00022679"/>
    </source>
</evidence>
<dbReference type="SUPFAM" id="SSF52540">
    <property type="entry name" value="P-loop containing nucleoside triphosphate hydrolases"/>
    <property type="match status" value="1"/>
</dbReference>
<evidence type="ECO:0000313" key="5">
    <source>
        <dbReference type="EMBL" id="CAD7699168.1"/>
    </source>
</evidence>
<name>A0A8S1IW49_9CHLO</name>
<sequence length="462" mass="52711">MMEEGRAVAADGIRKRKSGASLCLHTACAARLAVLFIATNMAPVTALDGGVPRPQFSFHWPDEPEHSTCCPNIQMPGNMSAGLQLPSLVGIGVEKCGSTYLASLLKMHPELQIARRKEVHFLDNSFPEVQLPSVFSAYLKMWNANKHKAQGSRGLRGYDEEMGGFDVYETYSETQEDQPNDWMDEQALPAHDQPHLQLYEVTPNYIYIPSAACRAKALLPNTKFVAVLRDPADRAYSQFTMFRSLQCPKYMRASKPFICPYQWLRFYDVVQEGIALLGVRNCTFNTGSPVRSWNDCFGCLINDHTVTEYCHGRWYLFNDGPTKQRCHDFASDIISRGLYAAQIAWWFQQFPPEQFLFISSDDLFEDPVRELNRVADFIGLEAPFTSNMLETAQKVYQNKGKYRKFHDTLVEESKAILREFYSQPNEDLYELLRINGHYFRRFDEGRGSTSGAQLEDIVDVLM</sequence>
<reference evidence="5" key="1">
    <citation type="submission" date="2020-12" db="EMBL/GenBank/DDBJ databases">
        <authorList>
            <person name="Iha C."/>
        </authorList>
    </citation>
    <scope>NUCLEOTIDE SEQUENCE</scope>
</reference>
<comment type="caution">
    <text evidence="5">The sequence shown here is derived from an EMBL/GenBank/DDBJ whole genome shotgun (WGS) entry which is preliminary data.</text>
</comment>
<dbReference type="InterPro" id="IPR000863">
    <property type="entry name" value="Sulfotransferase_dom"/>
</dbReference>
<evidence type="ECO:0000259" key="4">
    <source>
        <dbReference type="Pfam" id="PF00685"/>
    </source>
</evidence>
<keyword evidence="6" id="KW-1185">Reference proteome</keyword>
<dbReference type="OrthoDB" id="524083at2759"/>
<dbReference type="InterPro" id="IPR027417">
    <property type="entry name" value="P-loop_NTPase"/>
</dbReference>
<dbReference type="EMBL" id="CAJHUC010000964">
    <property type="protein sequence ID" value="CAD7699168.1"/>
    <property type="molecule type" value="Genomic_DNA"/>
</dbReference>
<dbReference type="PANTHER" id="PTHR10605">
    <property type="entry name" value="HEPARAN SULFATE SULFOTRANSFERASE"/>
    <property type="match status" value="1"/>
</dbReference>